<keyword evidence="2" id="KW-1185">Reference proteome</keyword>
<comment type="caution">
    <text evidence="1">The sequence shown here is derived from an EMBL/GenBank/DDBJ whole genome shotgun (WGS) entry which is preliminary data.</text>
</comment>
<proteinExistence type="predicted"/>
<evidence type="ECO:0000313" key="1">
    <source>
        <dbReference type="EMBL" id="KAK7605223.1"/>
    </source>
</evidence>
<protein>
    <submittedName>
        <fullName evidence="1">Uncharacterized protein</fullName>
    </submittedName>
</protein>
<name>A0AAN9Y9H7_9HEMI</name>
<accession>A0AAN9Y9H7</accession>
<gene>
    <name evidence="1" type="ORF">V9T40_007081</name>
</gene>
<evidence type="ECO:0000313" key="2">
    <source>
        <dbReference type="Proteomes" id="UP001367676"/>
    </source>
</evidence>
<organism evidence="1 2">
    <name type="scientific">Parthenolecanium corni</name>
    <dbReference type="NCBI Taxonomy" id="536013"/>
    <lineage>
        <taxon>Eukaryota</taxon>
        <taxon>Metazoa</taxon>
        <taxon>Ecdysozoa</taxon>
        <taxon>Arthropoda</taxon>
        <taxon>Hexapoda</taxon>
        <taxon>Insecta</taxon>
        <taxon>Pterygota</taxon>
        <taxon>Neoptera</taxon>
        <taxon>Paraneoptera</taxon>
        <taxon>Hemiptera</taxon>
        <taxon>Sternorrhyncha</taxon>
        <taxon>Coccoidea</taxon>
        <taxon>Coccidae</taxon>
        <taxon>Parthenolecanium</taxon>
    </lineage>
</organism>
<dbReference type="AlphaFoldDB" id="A0AAN9Y9H7"/>
<dbReference type="EMBL" id="JBBCAQ010000002">
    <property type="protein sequence ID" value="KAK7605223.1"/>
    <property type="molecule type" value="Genomic_DNA"/>
</dbReference>
<reference evidence="1 2" key="1">
    <citation type="submission" date="2024-03" db="EMBL/GenBank/DDBJ databases">
        <title>Adaptation during the transition from Ophiocordyceps entomopathogen to insect associate is accompanied by gene loss and intensified selection.</title>
        <authorList>
            <person name="Ward C.M."/>
            <person name="Onetto C.A."/>
            <person name="Borneman A.R."/>
        </authorList>
    </citation>
    <scope>NUCLEOTIDE SEQUENCE [LARGE SCALE GENOMIC DNA]</scope>
    <source>
        <strain evidence="1">AWRI1</strain>
        <tissue evidence="1">Single Adult Female</tissue>
    </source>
</reference>
<sequence length="120" mass="13999">MHTQLSANKEWEGRVRPETNWGNVSAAAHECDSERIRFLCYERTCRREINRGRQQWVGHGVQRLEKLPASSALLRIRMEQQRLHDFGARAGSEARREVLYPTATVHDATTKNDRYSFQSE</sequence>
<dbReference type="Proteomes" id="UP001367676">
    <property type="component" value="Unassembled WGS sequence"/>
</dbReference>